<reference evidence="2" key="1">
    <citation type="submission" date="2016-10" db="EMBL/GenBank/DDBJ databases">
        <title>Sequence of Gallionella enrichment culture.</title>
        <authorList>
            <person name="Poehlein A."/>
            <person name="Muehling M."/>
            <person name="Daniel R."/>
        </authorList>
    </citation>
    <scope>NUCLEOTIDE SEQUENCE</scope>
</reference>
<sequence length="219" mass="23663">MAALDAETADEPLLGEANFDLGDTLHFQFDGGAPTEPPRELLPPPREPEFVRRARAAERWRQPWRRALLSAMLVLGVATLTLQAAWTWRDTLAAQWSGSRGMLQLLCKAAGCTLQAPRRPQDLVLEASSMAPAADGKLLLDASLHNRGELAVAYPALELTLDGDGERTLVRKVLLPADYLPAGTAAADGLAAGADLQLHLRLKLAQGQASGYQLYAFYP</sequence>
<keyword evidence="1" id="KW-0812">Transmembrane</keyword>
<dbReference type="Pfam" id="PF11906">
    <property type="entry name" value="DUF3426"/>
    <property type="match status" value="1"/>
</dbReference>
<evidence type="ECO:0000256" key="1">
    <source>
        <dbReference type="SAM" id="Phobius"/>
    </source>
</evidence>
<name>A0A1J5QMQ2_9ZZZZ</name>
<gene>
    <name evidence="2" type="ORF">GALL_333780</name>
</gene>
<accession>A0A1J5QMQ2</accession>
<protein>
    <recommendedName>
        <fullName evidence="3">DUF3426 domain-containing protein</fullName>
    </recommendedName>
</protein>
<dbReference type="AlphaFoldDB" id="A0A1J5QMQ2"/>
<proteinExistence type="predicted"/>
<dbReference type="EMBL" id="MLJW01000590">
    <property type="protein sequence ID" value="OIQ84814.1"/>
    <property type="molecule type" value="Genomic_DNA"/>
</dbReference>
<evidence type="ECO:0008006" key="3">
    <source>
        <dbReference type="Google" id="ProtNLM"/>
    </source>
</evidence>
<organism evidence="2">
    <name type="scientific">mine drainage metagenome</name>
    <dbReference type="NCBI Taxonomy" id="410659"/>
    <lineage>
        <taxon>unclassified sequences</taxon>
        <taxon>metagenomes</taxon>
        <taxon>ecological metagenomes</taxon>
    </lineage>
</organism>
<dbReference type="InterPro" id="IPR021834">
    <property type="entry name" value="DUF3426"/>
</dbReference>
<evidence type="ECO:0000313" key="2">
    <source>
        <dbReference type="EMBL" id="OIQ84814.1"/>
    </source>
</evidence>
<comment type="caution">
    <text evidence="2">The sequence shown here is derived from an EMBL/GenBank/DDBJ whole genome shotgun (WGS) entry which is preliminary data.</text>
</comment>
<keyword evidence="1" id="KW-1133">Transmembrane helix</keyword>
<feature type="transmembrane region" description="Helical" evidence="1">
    <location>
        <begin position="67"/>
        <end position="88"/>
    </location>
</feature>
<keyword evidence="1" id="KW-0472">Membrane</keyword>